<dbReference type="RefSeq" id="YP_009847632.1">
    <property type="nucleotide sequence ID" value="NC_048777.1"/>
</dbReference>
<dbReference type="EMBL" id="MK878904">
    <property type="protein sequence ID" value="QDF16957.1"/>
    <property type="molecule type" value="Genomic_DNA"/>
</dbReference>
<reference evidence="1 2" key="1">
    <citation type="submission" date="2019-05" db="EMBL/GenBank/DDBJ databases">
        <authorList>
            <person name="Baumgardner C.A."/>
            <person name="Folse N.B."/>
            <person name="Neri L.M."/>
            <person name="Renaud V.D."/>
            <person name="Wallen J.R."/>
            <person name="Bintz B.J."/>
            <person name="Gainey M.D."/>
            <person name="Garlena R.A."/>
            <person name="Russell D.A."/>
            <person name="Pope W.H."/>
            <person name="Jacobs-Sera D."/>
            <person name="Hatfull G.F."/>
        </authorList>
    </citation>
    <scope>NUCLEOTIDE SEQUENCE [LARGE SCALE GENOMIC DNA]</scope>
</reference>
<evidence type="ECO:0000313" key="1">
    <source>
        <dbReference type="EMBL" id="QDF16957.1"/>
    </source>
</evidence>
<keyword evidence="2" id="KW-1185">Reference proteome</keyword>
<proteinExistence type="predicted"/>
<accession>A0A4Y6EFT2</accession>
<dbReference type="KEGG" id="vg:55618029"/>
<dbReference type="Proteomes" id="UP000318861">
    <property type="component" value="Segment"/>
</dbReference>
<dbReference type="GeneID" id="55618029"/>
<sequence>MDDYEVKRKLVDQIVKGDRATVELAKDKIELLQMSNLVDFTPEHDIVLREAFPAIEKQ</sequence>
<organism evidence="1 2">
    <name type="scientific">Microbacterium phage TinyTimothy</name>
    <dbReference type="NCBI Taxonomy" id="2583039"/>
    <lineage>
        <taxon>Viruses</taxon>
        <taxon>Duplodnaviria</taxon>
        <taxon>Heunggongvirae</taxon>
        <taxon>Uroviricota</taxon>
        <taxon>Caudoviricetes</taxon>
        <taxon>Eekayvirinae</taxon>
        <taxon>Tinytimothyvirus</taxon>
        <taxon>Tinytimothyvirus tinytimothy</taxon>
    </lineage>
</organism>
<gene>
    <name evidence="1" type="primary">4</name>
    <name evidence="1" type="ORF">SEA_TINYTIMOTHY_4</name>
</gene>
<name>A0A4Y6EFT2_9CAUD</name>
<protein>
    <submittedName>
        <fullName evidence="1">Uncharacterized protein</fullName>
    </submittedName>
</protein>
<evidence type="ECO:0000313" key="2">
    <source>
        <dbReference type="Proteomes" id="UP000318861"/>
    </source>
</evidence>